<name>A0AAJ7N8J2_9HYME</name>
<dbReference type="RefSeq" id="XP_017882239.1">
    <property type="nucleotide sequence ID" value="XM_018026750.2"/>
</dbReference>
<evidence type="ECO:0000313" key="14">
    <source>
        <dbReference type="RefSeq" id="XP_017882239.1"/>
    </source>
</evidence>
<evidence type="ECO:0000313" key="13">
    <source>
        <dbReference type="Proteomes" id="UP000694925"/>
    </source>
</evidence>
<evidence type="ECO:0000256" key="12">
    <source>
        <dbReference type="PIRNR" id="PIRNR000022"/>
    </source>
</evidence>
<evidence type="ECO:0000256" key="10">
    <source>
        <dbReference type="ARBA" id="ARBA00038521"/>
    </source>
</evidence>
<dbReference type="SUPFAM" id="SSF81524">
    <property type="entry name" value="14 kDa protein of cytochrome bc1 complex (Ubiquinol-cytochrome c reductase)"/>
    <property type="match status" value="1"/>
</dbReference>
<dbReference type="PANTHER" id="PTHR12022">
    <property type="entry name" value="UBIQUINOL-CYTOCHROME C REDUCTASE COMPLEX 14 KD PROTEIN"/>
    <property type="match status" value="1"/>
</dbReference>
<organism evidence="13 14">
    <name type="scientific">Ceratina calcarata</name>
    <dbReference type="NCBI Taxonomy" id="156304"/>
    <lineage>
        <taxon>Eukaryota</taxon>
        <taxon>Metazoa</taxon>
        <taxon>Ecdysozoa</taxon>
        <taxon>Arthropoda</taxon>
        <taxon>Hexapoda</taxon>
        <taxon>Insecta</taxon>
        <taxon>Pterygota</taxon>
        <taxon>Neoptera</taxon>
        <taxon>Endopterygota</taxon>
        <taxon>Hymenoptera</taxon>
        <taxon>Apocrita</taxon>
        <taxon>Aculeata</taxon>
        <taxon>Apoidea</taxon>
        <taxon>Anthophila</taxon>
        <taxon>Apidae</taxon>
        <taxon>Ceratina</taxon>
        <taxon>Zadontomerus</taxon>
    </lineage>
</organism>
<evidence type="ECO:0000256" key="7">
    <source>
        <dbReference type="ARBA" id="ARBA00022982"/>
    </source>
</evidence>
<comment type="subunit">
    <text evidence="10">Component of the ubiquinol-cytochrome c oxidoreductase (cytochrome b-c1 complex, complex III, CIII), a multisubunit enzyme composed of 3 respiratory subunits cytochrome b, cytochrome c1 and Rieske protein, 2 core protein subunits, and additional low-molecular weight protein subunits. The complex exists as an obligatory dimer and forms supercomplexes (SCs) in the inner mitochondrial membrane with cytochrome c oxidase (complex IV, CIV).</text>
</comment>
<dbReference type="Gene3D" id="1.10.1090.10">
    <property type="entry name" value="Cytochrome b-c1 complex subunit 7"/>
    <property type="match status" value="1"/>
</dbReference>
<dbReference type="Pfam" id="PF02271">
    <property type="entry name" value="UCR_14kD"/>
    <property type="match status" value="1"/>
</dbReference>
<dbReference type="GO" id="GO:0005743">
    <property type="term" value="C:mitochondrial inner membrane"/>
    <property type="evidence" value="ECO:0007669"/>
    <property type="project" value="UniProtKB-SubCell"/>
</dbReference>
<dbReference type="KEGG" id="ccal:108626203"/>
<dbReference type="PIRSF" id="PIRSF000022">
    <property type="entry name" value="Bc1_14K"/>
    <property type="match status" value="1"/>
</dbReference>
<evidence type="ECO:0000256" key="5">
    <source>
        <dbReference type="ARBA" id="ARBA00022660"/>
    </source>
</evidence>
<evidence type="ECO:0000256" key="3">
    <source>
        <dbReference type="ARBA" id="ARBA00016323"/>
    </source>
</evidence>
<dbReference type="PANTHER" id="PTHR12022:SF0">
    <property type="entry name" value="CYTOCHROME B-C1 COMPLEX SUBUNIT 7"/>
    <property type="match status" value="1"/>
</dbReference>
<evidence type="ECO:0000256" key="4">
    <source>
        <dbReference type="ARBA" id="ARBA00022448"/>
    </source>
</evidence>
<keyword evidence="6 12" id="KW-0999">Mitochondrion inner membrane</keyword>
<gene>
    <name evidence="14" type="primary">LOC108626203</name>
</gene>
<proteinExistence type="inferred from homology"/>
<dbReference type="GeneID" id="108626203"/>
<accession>A0AAJ7N8J2</accession>
<evidence type="ECO:0000256" key="11">
    <source>
        <dbReference type="ARBA" id="ARBA00046393"/>
    </source>
</evidence>
<evidence type="ECO:0000256" key="2">
    <source>
        <dbReference type="ARBA" id="ARBA00008554"/>
    </source>
</evidence>
<keyword evidence="5 12" id="KW-0679">Respiratory chain</keyword>
<keyword evidence="8 12" id="KW-0496">Mitochondrion</keyword>
<keyword evidence="4 12" id="KW-0813">Transport</keyword>
<evidence type="ECO:0000256" key="8">
    <source>
        <dbReference type="ARBA" id="ARBA00023128"/>
    </source>
</evidence>
<comment type="similarity">
    <text evidence="2 12">Belongs to the UQCRB/QCR7 family.</text>
</comment>
<dbReference type="Proteomes" id="UP000694925">
    <property type="component" value="Unplaced"/>
</dbReference>
<evidence type="ECO:0000256" key="6">
    <source>
        <dbReference type="ARBA" id="ARBA00022792"/>
    </source>
</evidence>
<keyword evidence="9 12" id="KW-0472">Membrane</keyword>
<comment type="subunit">
    <text evidence="11">Component of the ubiquinol-cytochrome c oxidoreductase (cytochrome b-c1 complex, complex III, CIII), a multisubunit enzyme composed of 11 subunits. The complex is composed of 3 respiratory subunits cytochrome b, cytochrome c1 and Rieske protein UQCRFS1, 2 core protein subunits UQCRC1/QCR1 and UQCRC2/QCR2, and 6 low-molecular weight protein subunits UQCRH/QCR6, UQCRB/QCR7, UQCRQ/QCR8, UQCR10/QCR9, UQCR11/QCR10 and subunit 9, the cleavage product of Rieske protein UQCRFS1. The complex exists as an obligatory dimer and forms supercomplexes (SCs) in the inner mitochondrial membrane with NADH-ubiquinone oxidoreductase (complex I, CI) and cytochrome c oxidase (complex IV, CIV), resulting in different assemblies (supercomplex SCI(1)III(2)IV(1) and megacomplex MCI(2)III(2)IV(2)).</text>
</comment>
<keyword evidence="13" id="KW-1185">Reference proteome</keyword>
<dbReference type="FunFam" id="1.10.1090.10:FF:000001">
    <property type="entry name" value="Cytochrome b-c1 complex subunit 7"/>
    <property type="match status" value="1"/>
</dbReference>
<keyword evidence="7 12" id="KW-0249">Electron transport</keyword>
<evidence type="ECO:0000256" key="9">
    <source>
        <dbReference type="ARBA" id="ARBA00023136"/>
    </source>
</evidence>
<dbReference type="GO" id="GO:0006122">
    <property type="term" value="P:mitochondrial electron transport, ubiquinol to cytochrome c"/>
    <property type="evidence" value="ECO:0007669"/>
    <property type="project" value="InterPro"/>
</dbReference>
<comment type="subcellular location">
    <subcellularLocation>
        <location evidence="1">Mitochondrion inner membrane</location>
        <topology evidence="1">Peripheral membrane protein</topology>
        <orientation evidence="1">Matrix side</orientation>
    </subcellularLocation>
</comment>
<evidence type="ECO:0000256" key="1">
    <source>
        <dbReference type="ARBA" id="ARBA00004443"/>
    </source>
</evidence>
<dbReference type="InterPro" id="IPR036544">
    <property type="entry name" value="QCR7_sf"/>
</dbReference>
<sequence length="113" mass="13850">MTEMFAAYLRRSFPGIQKWVYNYSGFNKYGLRREDIIHETPDVIEALRRIQLRSPEVIEERNFRIVRAMQLDCAKKYLPKEQWTKLEEDDLYLLPVLREVIKERKERQEWEAQ</sequence>
<dbReference type="InterPro" id="IPR003197">
    <property type="entry name" value="QCR7"/>
</dbReference>
<protein>
    <recommendedName>
        <fullName evidence="3 12">Cytochrome b-c1 complex subunit 7</fullName>
    </recommendedName>
</protein>
<reference evidence="14" key="1">
    <citation type="submission" date="2025-08" db="UniProtKB">
        <authorList>
            <consortium name="RefSeq"/>
        </authorList>
    </citation>
    <scope>IDENTIFICATION</scope>
    <source>
        <tissue evidence="14">Whole body</tissue>
    </source>
</reference>
<dbReference type="GO" id="GO:0045275">
    <property type="term" value="C:respiratory chain complex III"/>
    <property type="evidence" value="ECO:0007669"/>
    <property type="project" value="InterPro"/>
</dbReference>
<comment type="function">
    <text evidence="12">Component of the ubiquinol-cytochrome c oxidoreductase, a multisubunit transmembrane complex that is part of the mitochondrial electron transport chain which drives oxidative phosphorylation.</text>
</comment>
<dbReference type="AlphaFoldDB" id="A0AAJ7N8J2"/>